<feature type="region of interest" description="Disordered" evidence="1">
    <location>
        <begin position="448"/>
        <end position="500"/>
    </location>
</feature>
<feature type="compositionally biased region" description="Low complexity" evidence="1">
    <location>
        <begin position="310"/>
        <end position="333"/>
    </location>
</feature>
<feature type="compositionally biased region" description="Polar residues" evidence="1">
    <location>
        <begin position="339"/>
        <end position="348"/>
    </location>
</feature>
<feature type="compositionally biased region" description="Low complexity" evidence="1">
    <location>
        <begin position="243"/>
        <end position="263"/>
    </location>
</feature>
<feature type="region of interest" description="Disordered" evidence="1">
    <location>
        <begin position="1"/>
        <end position="26"/>
    </location>
</feature>
<evidence type="ECO:0000313" key="3">
    <source>
        <dbReference type="EnsemblMetazoa" id="SCAU008486-PA"/>
    </source>
</evidence>
<dbReference type="PANTHER" id="PTHR16112">
    <property type="entry name" value="METHYL-CPG BINDING PROTEIN, DROSOPHILA"/>
    <property type="match status" value="1"/>
</dbReference>
<dbReference type="Pfam" id="PF01429">
    <property type="entry name" value="MBD"/>
    <property type="match status" value="1"/>
</dbReference>
<keyword evidence="4" id="KW-1185">Reference proteome</keyword>
<proteinExistence type="predicted"/>
<dbReference type="GO" id="GO:0010369">
    <property type="term" value="C:chromocenter"/>
    <property type="evidence" value="ECO:0007669"/>
    <property type="project" value="TreeGrafter"/>
</dbReference>
<dbReference type="VEuPathDB" id="VectorBase:SCAU008486"/>
<accession>A0A1I8PIT0</accession>
<organism evidence="3 4">
    <name type="scientific">Stomoxys calcitrans</name>
    <name type="common">Stable fly</name>
    <name type="synonym">Conops calcitrans</name>
    <dbReference type="NCBI Taxonomy" id="35570"/>
    <lineage>
        <taxon>Eukaryota</taxon>
        <taxon>Metazoa</taxon>
        <taxon>Ecdysozoa</taxon>
        <taxon>Arthropoda</taxon>
        <taxon>Hexapoda</taxon>
        <taxon>Insecta</taxon>
        <taxon>Pterygota</taxon>
        <taxon>Neoptera</taxon>
        <taxon>Endopterygota</taxon>
        <taxon>Diptera</taxon>
        <taxon>Brachycera</taxon>
        <taxon>Muscomorpha</taxon>
        <taxon>Muscoidea</taxon>
        <taxon>Muscidae</taxon>
        <taxon>Stomoxys</taxon>
    </lineage>
</organism>
<feature type="domain" description="MBD" evidence="2">
    <location>
        <begin position="357"/>
        <end position="427"/>
    </location>
</feature>
<dbReference type="SMART" id="SM00391">
    <property type="entry name" value="MBD"/>
    <property type="match status" value="1"/>
</dbReference>
<dbReference type="PROSITE" id="PS50982">
    <property type="entry name" value="MBD"/>
    <property type="match status" value="1"/>
</dbReference>
<dbReference type="AlphaFoldDB" id="A0A1I8PIT0"/>
<protein>
    <recommendedName>
        <fullName evidence="2">MBD domain-containing protein</fullName>
    </recommendedName>
</protein>
<gene>
    <name evidence="3" type="primary">106084954</name>
</gene>
<feature type="compositionally biased region" description="Polar residues" evidence="1">
    <location>
        <begin position="281"/>
        <end position="309"/>
    </location>
</feature>
<feature type="region of interest" description="Disordered" evidence="1">
    <location>
        <begin position="86"/>
        <end position="115"/>
    </location>
</feature>
<dbReference type="InterPro" id="IPR001739">
    <property type="entry name" value="Methyl_CpG_DNA-bd"/>
</dbReference>
<dbReference type="STRING" id="35570.A0A1I8PIT0"/>
<dbReference type="GO" id="GO:0003682">
    <property type="term" value="F:chromatin binding"/>
    <property type="evidence" value="ECO:0007669"/>
    <property type="project" value="TreeGrafter"/>
</dbReference>
<feature type="compositionally biased region" description="Basic and acidic residues" evidence="1">
    <location>
        <begin position="351"/>
        <end position="361"/>
    </location>
</feature>
<feature type="region of interest" description="Disordered" evidence="1">
    <location>
        <begin position="243"/>
        <end position="378"/>
    </location>
</feature>
<reference evidence="3" key="1">
    <citation type="submission" date="2020-05" db="UniProtKB">
        <authorList>
            <consortium name="EnsemblMetazoa"/>
        </authorList>
    </citation>
    <scope>IDENTIFICATION</scope>
    <source>
        <strain evidence="3">USDA</strain>
    </source>
</reference>
<feature type="compositionally biased region" description="Low complexity" evidence="1">
    <location>
        <begin position="86"/>
        <end position="106"/>
    </location>
</feature>
<name>A0A1I8PIT0_STOCA</name>
<evidence type="ECO:0000259" key="2">
    <source>
        <dbReference type="PROSITE" id="PS50982"/>
    </source>
</evidence>
<dbReference type="SUPFAM" id="SSF54171">
    <property type="entry name" value="DNA-binding domain"/>
    <property type="match status" value="1"/>
</dbReference>
<dbReference type="PANTHER" id="PTHR16112:SF16">
    <property type="entry name" value="SIX-BANDED, ISOFORM H"/>
    <property type="match status" value="1"/>
</dbReference>
<evidence type="ECO:0000313" key="4">
    <source>
        <dbReference type="Proteomes" id="UP000095300"/>
    </source>
</evidence>
<feature type="compositionally biased region" description="Low complexity" evidence="1">
    <location>
        <begin position="1"/>
        <end position="24"/>
    </location>
</feature>
<evidence type="ECO:0000256" key="1">
    <source>
        <dbReference type="SAM" id="MobiDB-lite"/>
    </source>
</evidence>
<dbReference type="GO" id="GO:0005634">
    <property type="term" value="C:nucleus"/>
    <property type="evidence" value="ECO:0007669"/>
    <property type="project" value="TreeGrafter"/>
</dbReference>
<dbReference type="InterPro" id="IPR016177">
    <property type="entry name" value="DNA-bd_dom_sf"/>
</dbReference>
<dbReference type="Proteomes" id="UP000095300">
    <property type="component" value="Unassembled WGS sequence"/>
</dbReference>
<dbReference type="GO" id="GO:0003677">
    <property type="term" value="F:DNA binding"/>
    <property type="evidence" value="ECO:0007669"/>
    <property type="project" value="InterPro"/>
</dbReference>
<dbReference type="EnsemblMetazoa" id="SCAU008486-RA">
    <property type="protein sequence ID" value="SCAU008486-PA"/>
    <property type="gene ID" value="SCAU008486"/>
</dbReference>
<sequence>MAATSAGHQTLQQQQQATNAGAQQKLNSSNSTINIAMTRNVQMQQQAPQIHNLQQQQQLMQQYTQKQQQQTQQQINFTMQPQQQQSYLMQQQQQQPQPQQQSQQPQATYQVSTQPSQQQMQLKLQQQQQQLFQNQNSQFASNMMPCQNFMTPPPQLHTQPHRGNITTSSNSLNLGNTITWSPQYQNFQYGRKPIPIVNSKIGNAASPRPVVKQQSYIMATQTTTSPQSNSSSSIIATNPQLLQQHQNSQQQATTPNSQQQTASVANAAIPTKTATPRPAEHQQQSNVALSNGTSNNGSRQTEVAASDNRNVATINKSNVNNNNTNNNNSNVVKDVPSTLPKTLLTNGLNAKPEDAKGKQQEGVKANLPPGWRRNNNNNEIVYTSPTGVTLRSAFQIKDYLLSAGTCKCGLPCPLRPECFFNFNVQVPNTPLTAAATATVYQNNSNGFNNNSSTSVNQQQPTTSNSCSSSSSSLATSTIASSSASSLPASSSPSSSSSSSS</sequence>